<dbReference type="Proteomes" id="UP001266305">
    <property type="component" value="Unassembled WGS sequence"/>
</dbReference>
<feature type="non-terminal residue" evidence="2">
    <location>
        <position position="1"/>
    </location>
</feature>
<proteinExistence type="predicted"/>
<comment type="caution">
    <text evidence="2">The sequence shown here is derived from an EMBL/GenBank/DDBJ whole genome shotgun (WGS) entry which is preliminary data.</text>
</comment>
<evidence type="ECO:0000313" key="3">
    <source>
        <dbReference type="Proteomes" id="UP001266305"/>
    </source>
</evidence>
<name>A0ABQ9WHY7_SAGOE</name>
<dbReference type="EMBL" id="JASSZA010000001">
    <property type="protein sequence ID" value="KAK2121272.1"/>
    <property type="molecule type" value="Genomic_DNA"/>
</dbReference>
<accession>A0ABQ9WHY7</accession>
<feature type="region of interest" description="Disordered" evidence="1">
    <location>
        <begin position="49"/>
        <end position="89"/>
    </location>
</feature>
<organism evidence="2 3">
    <name type="scientific">Saguinus oedipus</name>
    <name type="common">Cotton-top tamarin</name>
    <name type="synonym">Oedipomidas oedipus</name>
    <dbReference type="NCBI Taxonomy" id="9490"/>
    <lineage>
        <taxon>Eukaryota</taxon>
        <taxon>Metazoa</taxon>
        <taxon>Chordata</taxon>
        <taxon>Craniata</taxon>
        <taxon>Vertebrata</taxon>
        <taxon>Euteleostomi</taxon>
        <taxon>Mammalia</taxon>
        <taxon>Eutheria</taxon>
        <taxon>Euarchontoglires</taxon>
        <taxon>Primates</taxon>
        <taxon>Haplorrhini</taxon>
        <taxon>Platyrrhini</taxon>
        <taxon>Cebidae</taxon>
        <taxon>Callitrichinae</taxon>
        <taxon>Saguinus</taxon>
    </lineage>
</organism>
<keyword evidence="3" id="KW-1185">Reference proteome</keyword>
<gene>
    <name evidence="2" type="ORF">P7K49_002658</name>
</gene>
<protein>
    <submittedName>
        <fullName evidence="2">Uncharacterized protein</fullName>
    </submittedName>
</protein>
<evidence type="ECO:0000313" key="2">
    <source>
        <dbReference type="EMBL" id="KAK2121272.1"/>
    </source>
</evidence>
<reference evidence="2 3" key="1">
    <citation type="submission" date="2023-05" db="EMBL/GenBank/DDBJ databases">
        <title>B98-5 Cell Line De Novo Hybrid Assembly: An Optical Mapping Approach.</title>
        <authorList>
            <person name="Kananen K."/>
            <person name="Auerbach J.A."/>
            <person name="Kautto E."/>
            <person name="Blachly J.S."/>
        </authorList>
    </citation>
    <scope>NUCLEOTIDE SEQUENCE [LARGE SCALE GENOMIC DNA]</scope>
    <source>
        <strain evidence="2">B95-8</strain>
        <tissue evidence="2">Cell line</tissue>
    </source>
</reference>
<evidence type="ECO:0000256" key="1">
    <source>
        <dbReference type="SAM" id="MobiDB-lite"/>
    </source>
</evidence>
<sequence>ACALWALCPANAMTLAGTSQLNDPVDKSLLGPPEVLALLWGKGCPGLRLPSTHRADASDQQRPLKKQALTHAGPQPSTRLAPASHTLIP</sequence>